<evidence type="ECO:0000256" key="6">
    <source>
        <dbReference type="ARBA" id="ARBA00023229"/>
    </source>
</evidence>
<dbReference type="EC" id="2.7.7.60" evidence="7"/>
<evidence type="ECO:0000256" key="1">
    <source>
        <dbReference type="ARBA" id="ARBA00001282"/>
    </source>
</evidence>
<dbReference type="InterPro" id="IPR018294">
    <property type="entry name" value="ISPD_synthase_CS"/>
</dbReference>
<dbReference type="FunFam" id="3.90.550.10:FF:000003">
    <property type="entry name" value="2-C-methyl-D-erythritol 4-phosphate cytidylyltransferase"/>
    <property type="match status" value="1"/>
</dbReference>
<dbReference type="GO" id="GO:0019288">
    <property type="term" value="P:isopentenyl diphosphate biosynthetic process, methylerythritol 4-phosphate pathway"/>
    <property type="evidence" value="ECO:0007669"/>
    <property type="project" value="UniProtKB-UniRule"/>
</dbReference>
<comment type="function">
    <text evidence="7">Catalyzes the formation of 4-diphosphocytidyl-2-C-methyl-D-erythritol from CTP and 2-C-methyl-D-erythritol 4-phosphate (MEP).</text>
</comment>
<accession>A0A0S4LBL6</accession>
<evidence type="ECO:0000256" key="7">
    <source>
        <dbReference type="HAMAP-Rule" id="MF_00108"/>
    </source>
</evidence>
<keyword evidence="4 7" id="KW-0808">Transferase</keyword>
<dbReference type="UniPathway" id="UPA00056">
    <property type="reaction ID" value="UER00093"/>
</dbReference>
<comment type="catalytic activity">
    <reaction evidence="1 7">
        <text>2-C-methyl-D-erythritol 4-phosphate + CTP + H(+) = 4-CDP-2-C-methyl-D-erythritol + diphosphate</text>
        <dbReference type="Rhea" id="RHEA:13429"/>
        <dbReference type="ChEBI" id="CHEBI:15378"/>
        <dbReference type="ChEBI" id="CHEBI:33019"/>
        <dbReference type="ChEBI" id="CHEBI:37563"/>
        <dbReference type="ChEBI" id="CHEBI:57823"/>
        <dbReference type="ChEBI" id="CHEBI:58262"/>
        <dbReference type="EC" id="2.7.7.60"/>
    </reaction>
</comment>
<name>A0A0S4LBL6_9BACT</name>
<dbReference type="Proteomes" id="UP000199032">
    <property type="component" value="Unassembled WGS sequence"/>
</dbReference>
<dbReference type="RefSeq" id="WP_090747304.1">
    <property type="nucleotide sequence ID" value="NZ_CZQA01000008.1"/>
</dbReference>
<dbReference type="InterPro" id="IPR001228">
    <property type="entry name" value="IspD"/>
</dbReference>
<dbReference type="EMBL" id="CZQA01000008">
    <property type="protein sequence ID" value="CUS35063.1"/>
    <property type="molecule type" value="Genomic_DNA"/>
</dbReference>
<comment type="similarity">
    <text evidence="3 7">Belongs to the IspD/TarI cytidylyltransferase family. IspD subfamily.</text>
</comment>
<organism evidence="8 9">
    <name type="scientific">Candidatus Nitrospira nitrosa</name>
    <dbReference type="NCBI Taxonomy" id="1742972"/>
    <lineage>
        <taxon>Bacteria</taxon>
        <taxon>Pseudomonadati</taxon>
        <taxon>Nitrospirota</taxon>
        <taxon>Nitrospiria</taxon>
        <taxon>Nitrospirales</taxon>
        <taxon>Nitrospiraceae</taxon>
        <taxon>Nitrospira</taxon>
    </lineage>
</organism>
<protein>
    <recommendedName>
        <fullName evidence="7">2-C-methyl-D-erythritol 4-phosphate cytidylyltransferase</fullName>
        <ecNumber evidence="7">2.7.7.60</ecNumber>
    </recommendedName>
    <alternativeName>
        <fullName evidence="7">4-diphosphocytidyl-2C-methyl-D-erythritol synthase</fullName>
    </alternativeName>
    <alternativeName>
        <fullName evidence="7">MEP cytidylyltransferase</fullName>
        <shortName evidence="7">MCT</shortName>
    </alternativeName>
</protein>
<dbReference type="CDD" id="cd02516">
    <property type="entry name" value="CDP-ME_synthetase"/>
    <property type="match status" value="1"/>
</dbReference>
<dbReference type="OrthoDB" id="9806837at2"/>
<feature type="site" description="Positions MEP for the nucleophilic attack" evidence="7">
    <location>
        <position position="166"/>
    </location>
</feature>
<dbReference type="SUPFAM" id="SSF53448">
    <property type="entry name" value="Nucleotide-diphospho-sugar transferases"/>
    <property type="match status" value="1"/>
</dbReference>
<dbReference type="Gene3D" id="3.90.550.10">
    <property type="entry name" value="Spore Coat Polysaccharide Biosynthesis Protein SpsA, Chain A"/>
    <property type="match status" value="1"/>
</dbReference>
<keyword evidence="5 7" id="KW-0548">Nucleotidyltransferase</keyword>
<proteinExistence type="inferred from homology"/>
<dbReference type="PROSITE" id="PS01295">
    <property type="entry name" value="ISPD"/>
    <property type="match status" value="1"/>
</dbReference>
<evidence type="ECO:0000256" key="2">
    <source>
        <dbReference type="ARBA" id="ARBA00004787"/>
    </source>
</evidence>
<dbReference type="InterPro" id="IPR050088">
    <property type="entry name" value="IspD/TarI_cytidylyltransf_bact"/>
</dbReference>
<dbReference type="GO" id="GO:0050518">
    <property type="term" value="F:2-C-methyl-D-erythritol 4-phosphate cytidylyltransferase activity"/>
    <property type="evidence" value="ECO:0007669"/>
    <property type="project" value="UniProtKB-UniRule"/>
</dbReference>
<gene>
    <name evidence="7 8" type="primary">ispD</name>
    <name evidence="8" type="ORF">COMA1_20104</name>
</gene>
<dbReference type="NCBIfam" id="TIGR00453">
    <property type="entry name" value="ispD"/>
    <property type="match status" value="1"/>
</dbReference>
<evidence type="ECO:0000256" key="5">
    <source>
        <dbReference type="ARBA" id="ARBA00022695"/>
    </source>
</evidence>
<keyword evidence="6 7" id="KW-0414">Isoprene biosynthesis</keyword>
<dbReference type="STRING" id="1742972.COMA1_20104"/>
<feature type="site" description="Transition state stabilizer" evidence="7">
    <location>
        <position position="33"/>
    </location>
</feature>
<evidence type="ECO:0000313" key="9">
    <source>
        <dbReference type="Proteomes" id="UP000199032"/>
    </source>
</evidence>
<dbReference type="InterPro" id="IPR029044">
    <property type="entry name" value="Nucleotide-diphossugar_trans"/>
</dbReference>
<dbReference type="AlphaFoldDB" id="A0A0S4LBL6"/>
<reference evidence="8 9" key="1">
    <citation type="submission" date="2015-10" db="EMBL/GenBank/DDBJ databases">
        <authorList>
            <person name="Gilbert D.G."/>
        </authorList>
    </citation>
    <scope>NUCLEOTIDE SEQUENCE [LARGE SCALE GENOMIC DNA]</scope>
    <source>
        <strain evidence="8">COMA1</strain>
    </source>
</reference>
<evidence type="ECO:0000256" key="4">
    <source>
        <dbReference type="ARBA" id="ARBA00022679"/>
    </source>
</evidence>
<evidence type="ECO:0000256" key="3">
    <source>
        <dbReference type="ARBA" id="ARBA00009789"/>
    </source>
</evidence>
<sequence>MDQTDPLSRQTQLAVAIVPAAGRGLRMGGAVPKQFLALGGEPLVVHSLRVLQRSPVIDQIILAVPQADLDYCLNDLAVRFGFSKIRRVVAGGKERQDSVRHALEHVPEDTQLVVVHDAVRPFLTEHMVSEVVDAARREGGAIIALPMRDTVKQVGIEHRIERTIDRKPLWLAQTPQAFRRDWLLNAHRKAHAEGVHATDDAFLFEWAGHPVVVVEGSGENIKVTRPEDMVIGEAIFASRQLGD</sequence>
<evidence type="ECO:0000313" key="8">
    <source>
        <dbReference type="EMBL" id="CUS35063.1"/>
    </source>
</evidence>
<comment type="pathway">
    <text evidence="2 7">Isoprenoid biosynthesis; isopentenyl diphosphate biosynthesis via DXP pathway; isopentenyl diphosphate from 1-deoxy-D-xylulose 5-phosphate: step 2/6.</text>
</comment>
<dbReference type="PANTHER" id="PTHR32125:SF4">
    <property type="entry name" value="2-C-METHYL-D-ERYTHRITOL 4-PHOSPHATE CYTIDYLYLTRANSFERASE, CHLOROPLASTIC"/>
    <property type="match status" value="1"/>
</dbReference>
<dbReference type="Pfam" id="PF01128">
    <property type="entry name" value="IspD"/>
    <property type="match status" value="1"/>
</dbReference>
<feature type="site" description="Transition state stabilizer" evidence="7">
    <location>
        <position position="26"/>
    </location>
</feature>
<dbReference type="PANTHER" id="PTHR32125">
    <property type="entry name" value="2-C-METHYL-D-ERYTHRITOL 4-PHOSPHATE CYTIDYLYLTRANSFERASE, CHLOROPLASTIC"/>
    <property type="match status" value="1"/>
</dbReference>
<feature type="site" description="Positions MEP for the nucleophilic attack" evidence="7">
    <location>
        <position position="222"/>
    </location>
</feature>
<dbReference type="InterPro" id="IPR034683">
    <property type="entry name" value="IspD/TarI"/>
</dbReference>
<keyword evidence="9" id="KW-1185">Reference proteome</keyword>
<dbReference type="HAMAP" id="MF_00108">
    <property type="entry name" value="IspD"/>
    <property type="match status" value="1"/>
</dbReference>